<organism evidence="1 2">
    <name type="scientific">Lentilactobacillus terminaliae</name>
    <dbReference type="NCBI Taxonomy" id="3003483"/>
    <lineage>
        <taxon>Bacteria</taxon>
        <taxon>Bacillati</taxon>
        <taxon>Bacillota</taxon>
        <taxon>Bacilli</taxon>
        <taxon>Lactobacillales</taxon>
        <taxon>Lactobacillaceae</taxon>
        <taxon>Lentilactobacillus</taxon>
    </lineage>
</organism>
<keyword evidence="2" id="KW-1185">Reference proteome</keyword>
<reference evidence="1" key="1">
    <citation type="submission" date="2024-08" db="EMBL/GenBank/DDBJ databases">
        <title>Lentilactobacillus sp. nov., isolated from tree bark.</title>
        <authorList>
            <person name="Phuengjayaem S."/>
            <person name="Tanasupawat S."/>
        </authorList>
    </citation>
    <scope>NUCLEOTIDE SEQUENCE</scope>
    <source>
        <strain evidence="1">SPB1-3</strain>
    </source>
</reference>
<name>A0ACD5DCV3_9LACO</name>
<dbReference type="Proteomes" id="UP001149860">
    <property type="component" value="Chromosome"/>
</dbReference>
<sequence length="335" mass="37322">MATTTKTTKTTTKAKPKTKPATKKNVPATTKYKDLMNDLKKQITSKKKQIKNVNPKSKDAKKRKAAFTKQLSKLNKQYNSAKNNYAIAKEQSKIQKTRDTISAKIKKDPRFKTHAYIMPNNPGTNSSYVFIFVQDQSTDHGSSIASQAVEKGMNMSTTSQMNPATVSITGIIGGRQKDTISSIEKDLEKIEKWADNGIDMKWHGRRIFAHVQLSDFTSDFNFEGAGTGINSSNVTFSLQIGNYFESTVKKKKGTTSDVGTKPVNKGNNNGKGTNKDDKNNNSKGNGNNTHKYIVAKRGYTYWYVSQKTGVKLSVVQKLNKYPDREIPIGAKVYYS</sequence>
<evidence type="ECO:0000313" key="1">
    <source>
        <dbReference type="EMBL" id="XFD39221.1"/>
    </source>
</evidence>
<protein>
    <submittedName>
        <fullName evidence="1">Phage baseplate protein</fullName>
    </submittedName>
</protein>
<accession>A0ACD5DCV3</accession>
<gene>
    <name evidence="1" type="ORF">O0236_007225</name>
</gene>
<dbReference type="EMBL" id="CP168151">
    <property type="protein sequence ID" value="XFD39221.1"/>
    <property type="molecule type" value="Genomic_DNA"/>
</dbReference>
<evidence type="ECO:0000313" key="2">
    <source>
        <dbReference type="Proteomes" id="UP001149860"/>
    </source>
</evidence>
<proteinExistence type="predicted"/>